<sequence length="176" mass="18675">MAHEVTEGAFRLVMSRLAGAVSIVATGSAADPSGWRGMTATAVCSLSAEPPSLVVCLNRVTGTSQRLRQHGIFSVNLLSARHVDLAATFAGRRGVFGAGRFTGDDWTTGTLDVPVLADALASFECRVSEALEYGTHVLLIGGVEKAHHTDGDPLVYHKHRFRDLGREIEMTEGSAA</sequence>
<dbReference type="PANTHER" id="PTHR30466">
    <property type="entry name" value="FLAVIN REDUCTASE"/>
    <property type="match status" value="1"/>
</dbReference>
<dbReference type="GO" id="GO:0042602">
    <property type="term" value="F:riboflavin reductase (NADPH) activity"/>
    <property type="evidence" value="ECO:0007669"/>
    <property type="project" value="TreeGrafter"/>
</dbReference>
<keyword evidence="4" id="KW-1185">Reference proteome</keyword>
<comment type="caution">
    <text evidence="3">The sequence shown here is derived from an EMBL/GenBank/DDBJ whole genome shotgun (WGS) entry which is preliminary data.</text>
</comment>
<dbReference type="OrthoDB" id="9792858at2"/>
<dbReference type="GO" id="GO:0010181">
    <property type="term" value="F:FMN binding"/>
    <property type="evidence" value="ECO:0007669"/>
    <property type="project" value="InterPro"/>
</dbReference>
<dbReference type="RefSeq" id="WP_111133011.1">
    <property type="nucleotide sequence ID" value="NZ_POUB01000019.1"/>
</dbReference>
<dbReference type="Proteomes" id="UP000248749">
    <property type="component" value="Unassembled WGS sequence"/>
</dbReference>
<evidence type="ECO:0000256" key="1">
    <source>
        <dbReference type="ARBA" id="ARBA00023002"/>
    </source>
</evidence>
<evidence type="ECO:0000313" key="3">
    <source>
        <dbReference type="EMBL" id="PZG01833.1"/>
    </source>
</evidence>
<dbReference type="InterPro" id="IPR012349">
    <property type="entry name" value="Split_barrel_FMN-bd"/>
</dbReference>
<accession>A0A2W2CTC2</accession>
<dbReference type="Gene3D" id="2.30.110.10">
    <property type="entry name" value="Electron Transport, Fmn-binding Protein, Chain A"/>
    <property type="match status" value="1"/>
</dbReference>
<dbReference type="SMART" id="SM00903">
    <property type="entry name" value="Flavin_Reduct"/>
    <property type="match status" value="1"/>
</dbReference>
<reference evidence="3 4" key="1">
    <citation type="submission" date="2018-01" db="EMBL/GenBank/DDBJ databases">
        <title>Draft genome sequence of Salinispora sp. 13K206.</title>
        <authorList>
            <person name="Sahin N."/>
            <person name="Saygin H."/>
            <person name="Ay H."/>
        </authorList>
    </citation>
    <scope>NUCLEOTIDE SEQUENCE [LARGE SCALE GENOMIC DNA]</scope>
    <source>
        <strain evidence="3 4">13K206</strain>
    </source>
</reference>
<dbReference type="EMBL" id="POUB01000019">
    <property type="protein sequence ID" value="PZG01833.1"/>
    <property type="molecule type" value="Genomic_DNA"/>
</dbReference>
<keyword evidence="1" id="KW-0560">Oxidoreductase</keyword>
<evidence type="ECO:0000313" key="4">
    <source>
        <dbReference type="Proteomes" id="UP000248749"/>
    </source>
</evidence>
<dbReference type="AlphaFoldDB" id="A0A2W2CTC2"/>
<dbReference type="PANTHER" id="PTHR30466:SF1">
    <property type="entry name" value="FMN REDUCTASE (NADH) RUTF"/>
    <property type="match status" value="1"/>
</dbReference>
<gene>
    <name evidence="3" type="ORF">C1I99_05260</name>
</gene>
<dbReference type="SUPFAM" id="SSF50475">
    <property type="entry name" value="FMN-binding split barrel"/>
    <property type="match status" value="1"/>
</dbReference>
<organism evidence="3 4">
    <name type="scientific">Micromonospora deserti</name>
    <dbReference type="NCBI Taxonomy" id="2070366"/>
    <lineage>
        <taxon>Bacteria</taxon>
        <taxon>Bacillati</taxon>
        <taxon>Actinomycetota</taxon>
        <taxon>Actinomycetes</taxon>
        <taxon>Micromonosporales</taxon>
        <taxon>Micromonosporaceae</taxon>
        <taxon>Micromonospora</taxon>
    </lineage>
</organism>
<dbReference type="GO" id="GO:0006208">
    <property type="term" value="P:pyrimidine nucleobase catabolic process"/>
    <property type="evidence" value="ECO:0007669"/>
    <property type="project" value="TreeGrafter"/>
</dbReference>
<dbReference type="InterPro" id="IPR050268">
    <property type="entry name" value="NADH-dep_flavin_reductase"/>
</dbReference>
<name>A0A2W2CTC2_9ACTN</name>
<dbReference type="InterPro" id="IPR002563">
    <property type="entry name" value="Flavin_Rdtase-like_dom"/>
</dbReference>
<evidence type="ECO:0000259" key="2">
    <source>
        <dbReference type="SMART" id="SM00903"/>
    </source>
</evidence>
<protein>
    <submittedName>
        <fullName evidence="3">Flavin reductase</fullName>
    </submittedName>
</protein>
<proteinExistence type="predicted"/>
<dbReference type="Pfam" id="PF01613">
    <property type="entry name" value="Flavin_Reduct"/>
    <property type="match status" value="1"/>
</dbReference>
<feature type="domain" description="Flavin reductase like" evidence="2">
    <location>
        <begin position="14"/>
        <end position="163"/>
    </location>
</feature>